<evidence type="ECO:0000313" key="5">
    <source>
        <dbReference type="Proteomes" id="UP001451606"/>
    </source>
</evidence>
<feature type="domain" description="CBS" evidence="3">
    <location>
        <begin position="229"/>
        <end position="280"/>
    </location>
</feature>
<gene>
    <name evidence="4" type="ORF">OXIME_000258</name>
</gene>
<organism evidence="4 5">
    <name type="scientific">Oxyplasma meridianum</name>
    <dbReference type="NCBI Taxonomy" id="3073602"/>
    <lineage>
        <taxon>Archaea</taxon>
        <taxon>Methanobacteriati</taxon>
        <taxon>Thermoplasmatota</taxon>
        <taxon>Thermoplasmata</taxon>
        <taxon>Thermoplasmatales</taxon>
        <taxon>Thermoplasmataceae</taxon>
        <taxon>Oxyplasma</taxon>
    </lineage>
</organism>
<dbReference type="InterPro" id="IPR000644">
    <property type="entry name" value="CBS_dom"/>
</dbReference>
<keyword evidence="5" id="KW-1185">Reference proteome</keyword>
<evidence type="ECO:0000313" key="4">
    <source>
        <dbReference type="EMBL" id="WYX99718.1"/>
    </source>
</evidence>
<dbReference type="SMART" id="SM00116">
    <property type="entry name" value="CBS"/>
    <property type="match status" value="4"/>
</dbReference>
<dbReference type="InterPro" id="IPR051257">
    <property type="entry name" value="Diverse_CBS-Domain"/>
</dbReference>
<accession>A0AAX4NF42</accession>
<evidence type="ECO:0000256" key="1">
    <source>
        <dbReference type="ARBA" id="ARBA00023122"/>
    </source>
</evidence>
<keyword evidence="1 2" id="KW-0129">CBS domain</keyword>
<dbReference type="GeneID" id="95966982"/>
<feature type="domain" description="CBS" evidence="3">
    <location>
        <begin position="9"/>
        <end position="66"/>
    </location>
</feature>
<reference evidence="4 5" key="1">
    <citation type="submission" date="2023-09" db="EMBL/GenBank/DDBJ databases">
        <authorList>
            <person name="Golyshina O.V."/>
            <person name="Lunev E.A."/>
            <person name="Bargiela R."/>
            <person name="Gaines M.C."/>
            <person name="Daum B."/>
            <person name="Bale N.J."/>
            <person name="Koenen M."/>
            <person name="Sinninghe Damst J.S."/>
            <person name="Yakimov M."/>
            <person name="Golyshin P.N."/>
        </authorList>
    </citation>
    <scope>NUCLEOTIDE SEQUENCE [LARGE SCALE GENOMIC DNA]</scope>
    <source>
        <strain evidence="4 5">M1</strain>
    </source>
</reference>
<dbReference type="AlphaFoldDB" id="A0AAX4NF42"/>
<evidence type="ECO:0000259" key="3">
    <source>
        <dbReference type="PROSITE" id="PS51371"/>
    </source>
</evidence>
<dbReference type="InterPro" id="IPR046342">
    <property type="entry name" value="CBS_dom_sf"/>
</dbReference>
<protein>
    <submittedName>
        <fullName evidence="4">CBS domain-containing protein</fullName>
    </submittedName>
</protein>
<feature type="domain" description="CBS" evidence="3">
    <location>
        <begin position="67"/>
        <end position="126"/>
    </location>
</feature>
<evidence type="ECO:0000256" key="2">
    <source>
        <dbReference type="PROSITE-ProRule" id="PRU00703"/>
    </source>
</evidence>
<name>A0AAX4NF42_9ARCH</name>
<sequence>MKEKVSEIMTPEPITGTVPSPLNEIVKILIKNNLTGLPMKDVKNHYAGIISRRDIFANPVETQAALVMRNAKTVKEDESIKSAALEMLNQHRRHLTVVNENNEITGILTPQNFLQVVKEKYGNIKVKDILKVITIPIWGKTPVSMIPTLMRLSGVYTYPVVNSNGEFLGLLTDRDLFDKIDLKSTTVLSEAGMGEDEDPWSWGGIRNVITYVIEKNNIHLPDIPVEKIMVKKPVTVSPNDRLETAVKNMLTKNYNQLPVLEDDKIVVGMLYDIEIMRVFL</sequence>
<dbReference type="PROSITE" id="PS51371">
    <property type="entry name" value="CBS"/>
    <property type="match status" value="4"/>
</dbReference>
<feature type="domain" description="CBS" evidence="3">
    <location>
        <begin position="128"/>
        <end position="187"/>
    </location>
</feature>
<dbReference type="PANTHER" id="PTHR43080">
    <property type="entry name" value="CBS DOMAIN-CONTAINING PROTEIN CBSX3, MITOCHONDRIAL"/>
    <property type="match status" value="1"/>
</dbReference>
<dbReference type="RefSeq" id="WP_393971682.1">
    <property type="nucleotide sequence ID" value="NZ_CP133772.1"/>
</dbReference>
<dbReference type="Gene3D" id="3.10.580.10">
    <property type="entry name" value="CBS-domain"/>
    <property type="match status" value="2"/>
</dbReference>
<dbReference type="SUPFAM" id="SSF54631">
    <property type="entry name" value="CBS-domain pair"/>
    <property type="match status" value="2"/>
</dbReference>
<dbReference type="EMBL" id="CP133772">
    <property type="protein sequence ID" value="WYX99718.1"/>
    <property type="molecule type" value="Genomic_DNA"/>
</dbReference>
<dbReference type="KEGG" id="omr:OXIME_000258"/>
<dbReference type="PANTHER" id="PTHR43080:SF29">
    <property type="entry name" value="OS02G0818000 PROTEIN"/>
    <property type="match status" value="1"/>
</dbReference>
<dbReference type="Proteomes" id="UP001451606">
    <property type="component" value="Chromosome"/>
</dbReference>
<dbReference type="Pfam" id="PF00571">
    <property type="entry name" value="CBS"/>
    <property type="match status" value="4"/>
</dbReference>
<proteinExistence type="predicted"/>